<evidence type="ECO:0000313" key="2">
    <source>
        <dbReference type="EMBL" id="NEG88505.1"/>
    </source>
</evidence>
<dbReference type="PANTHER" id="PTHR43649:SF14">
    <property type="entry name" value="BLR3389 PROTEIN"/>
    <property type="match status" value="1"/>
</dbReference>
<dbReference type="Proteomes" id="UP000469194">
    <property type="component" value="Unassembled WGS sequence"/>
</dbReference>
<feature type="chain" id="PRO_5039072783" evidence="1">
    <location>
        <begin position="26"/>
        <end position="462"/>
    </location>
</feature>
<comment type="caution">
    <text evidence="2">The sequence shown here is derived from an EMBL/GenBank/DDBJ whole genome shotgun (WGS) entry which is preliminary data.</text>
</comment>
<feature type="signal peptide" evidence="1">
    <location>
        <begin position="1"/>
        <end position="25"/>
    </location>
</feature>
<evidence type="ECO:0000256" key="1">
    <source>
        <dbReference type="SAM" id="SignalP"/>
    </source>
</evidence>
<dbReference type="Pfam" id="PF01547">
    <property type="entry name" value="SBP_bac_1"/>
    <property type="match status" value="1"/>
</dbReference>
<dbReference type="Gene3D" id="3.40.190.10">
    <property type="entry name" value="Periplasmic binding protein-like II"/>
    <property type="match status" value="1"/>
</dbReference>
<keyword evidence="3" id="KW-1185">Reference proteome</keyword>
<evidence type="ECO:0000313" key="3">
    <source>
        <dbReference type="Proteomes" id="UP000469194"/>
    </source>
</evidence>
<dbReference type="InterPro" id="IPR050490">
    <property type="entry name" value="Bact_solute-bd_prot1"/>
</dbReference>
<sequence>MSTKMKAIVAAASAAAMALTLGACGSGNGNGGAAGAKTAVSYSDVEAALKSDKDINLTMWAWSYDTMKPSVEAFEKKYPHIKVDFVSTGASADHYTKVQNAIKAKKGLPDIIQLEYDALPQYAVQGALVNLAGDGIDENIGKLYNDAAWKNVHVGDGLYGIPQDQAPVAAWYRTDILKQYGIEIPTTWDEYEQAGIKLHKADPTKYLGFIDTSGNRQFIQMLHAADATPWTVDGLKDITLNLTNDKSKKVAEFTQRLIDEGVLAAVPSGTDEFNRAFADGKYASWIDGSWRGGLFATGNPELKGKLAAALPPSWGSSADDVQVGEAGGSLLSVTTTADTKEKQAAALAFINWVNSDPESIDAFQTVGGSLFCAAKSFQSDSKYAEVDDAYFGQKVNEIYFKAAEKINTNWSILPYNNQMDSDFKDIVVPQMKEGGDISSALAKFQDKLKTYGTEQGFNVTAK</sequence>
<name>A0A6N9Z2R9_9BIFI</name>
<dbReference type="SUPFAM" id="SSF53850">
    <property type="entry name" value="Periplasmic binding protein-like II"/>
    <property type="match status" value="1"/>
</dbReference>
<dbReference type="PROSITE" id="PS51257">
    <property type="entry name" value="PROKAR_LIPOPROTEIN"/>
    <property type="match status" value="1"/>
</dbReference>
<accession>A0A6N9Z2R9</accession>
<dbReference type="EMBL" id="WHZW01000001">
    <property type="protein sequence ID" value="NEG88505.1"/>
    <property type="molecule type" value="Genomic_DNA"/>
</dbReference>
<keyword evidence="1" id="KW-0732">Signal</keyword>
<protein>
    <submittedName>
        <fullName evidence="2">Extracellular solute-binding protein</fullName>
    </submittedName>
</protein>
<dbReference type="InterPro" id="IPR006059">
    <property type="entry name" value="SBP"/>
</dbReference>
<dbReference type="PANTHER" id="PTHR43649">
    <property type="entry name" value="ARABINOSE-BINDING PROTEIN-RELATED"/>
    <property type="match status" value="1"/>
</dbReference>
<gene>
    <name evidence="2" type="ORF">GFD25_00490</name>
</gene>
<dbReference type="AlphaFoldDB" id="A0A6N9Z2R9"/>
<dbReference type="RefSeq" id="WP_163228858.1">
    <property type="nucleotide sequence ID" value="NZ_WHZW01000001.1"/>
</dbReference>
<organism evidence="2 3">
    <name type="scientific">Bifidobacterium aerophilum</name>
    <dbReference type="NCBI Taxonomy" id="1798155"/>
    <lineage>
        <taxon>Bacteria</taxon>
        <taxon>Bacillati</taxon>
        <taxon>Actinomycetota</taxon>
        <taxon>Actinomycetes</taxon>
        <taxon>Bifidobacteriales</taxon>
        <taxon>Bifidobacteriaceae</taxon>
        <taxon>Bifidobacterium</taxon>
    </lineage>
</organism>
<reference evidence="2 3" key="1">
    <citation type="submission" date="2019-10" db="EMBL/GenBank/DDBJ databases">
        <title>Bifidobacterium from non-human primates.</title>
        <authorList>
            <person name="Modesto M."/>
        </authorList>
    </citation>
    <scope>NUCLEOTIDE SEQUENCE [LARGE SCALE GENOMIC DNA]</scope>
    <source>
        <strain evidence="2 3">TRE17</strain>
    </source>
</reference>
<proteinExistence type="predicted"/>